<sequence>MSAARRVAVDDRADEAWGDPARGTLHWRTLISGALTGTEGFVCGVAEIAPGEHFALHSHAEPEIYFGLEGEGEVMIEGETHRLAPGVALYIPGHAVHGIPLALTGMRWFYVFNTDSFEHIAYRFCHETEDTPAATVAAGAALQDTRSLTA</sequence>
<dbReference type="EMBL" id="SSND01000003">
    <property type="protein sequence ID" value="THD83115.1"/>
    <property type="molecule type" value="Genomic_DNA"/>
</dbReference>
<evidence type="ECO:0000313" key="4">
    <source>
        <dbReference type="Proteomes" id="UP000309450"/>
    </source>
</evidence>
<keyword evidence="1" id="KW-0479">Metal-binding</keyword>
<dbReference type="InterPro" id="IPR013096">
    <property type="entry name" value="Cupin_2"/>
</dbReference>
<feature type="domain" description="Cupin type-2" evidence="2">
    <location>
        <begin position="45"/>
        <end position="99"/>
    </location>
</feature>
<dbReference type="SUPFAM" id="SSF51182">
    <property type="entry name" value="RmlC-like cupins"/>
    <property type="match status" value="1"/>
</dbReference>
<dbReference type="Pfam" id="PF07883">
    <property type="entry name" value="Cupin_2"/>
    <property type="match status" value="1"/>
</dbReference>
<dbReference type="InterPro" id="IPR011051">
    <property type="entry name" value="RmlC_Cupin_sf"/>
</dbReference>
<dbReference type="OrthoDB" id="5592106at2"/>
<dbReference type="Proteomes" id="UP000309450">
    <property type="component" value="Unassembled WGS sequence"/>
</dbReference>
<evidence type="ECO:0000259" key="2">
    <source>
        <dbReference type="Pfam" id="PF07883"/>
    </source>
</evidence>
<dbReference type="GO" id="GO:0046872">
    <property type="term" value="F:metal ion binding"/>
    <property type="evidence" value="ECO:0007669"/>
    <property type="project" value="UniProtKB-KW"/>
</dbReference>
<evidence type="ECO:0000256" key="1">
    <source>
        <dbReference type="ARBA" id="ARBA00022723"/>
    </source>
</evidence>
<comment type="caution">
    <text evidence="3">The sequence shown here is derived from an EMBL/GenBank/DDBJ whole genome shotgun (WGS) entry which is preliminary data.</text>
</comment>
<name>A0A4S3MM43_9RHOB</name>
<gene>
    <name evidence="3" type="ORF">E7811_13370</name>
</gene>
<protein>
    <submittedName>
        <fullName evidence="3">Cupin domain-containing protein</fullName>
    </submittedName>
</protein>
<dbReference type="PANTHER" id="PTHR35848">
    <property type="entry name" value="OXALATE-BINDING PROTEIN"/>
    <property type="match status" value="1"/>
</dbReference>
<accession>A0A4S3MM43</accession>
<dbReference type="InterPro" id="IPR014710">
    <property type="entry name" value="RmlC-like_jellyroll"/>
</dbReference>
<evidence type="ECO:0000313" key="3">
    <source>
        <dbReference type="EMBL" id="THD83115.1"/>
    </source>
</evidence>
<dbReference type="RefSeq" id="WP_136395143.1">
    <property type="nucleotide sequence ID" value="NZ_SSND01000003.1"/>
</dbReference>
<dbReference type="Gene3D" id="2.60.120.10">
    <property type="entry name" value="Jelly Rolls"/>
    <property type="match status" value="1"/>
</dbReference>
<keyword evidence="4" id="KW-1185">Reference proteome</keyword>
<dbReference type="PANTHER" id="PTHR35848:SF6">
    <property type="entry name" value="CUPIN TYPE-2 DOMAIN-CONTAINING PROTEIN"/>
    <property type="match status" value="1"/>
</dbReference>
<organism evidence="3 4">
    <name type="scientific">Aliigemmobacter aestuarii</name>
    <dbReference type="NCBI Taxonomy" id="1445661"/>
    <lineage>
        <taxon>Bacteria</taxon>
        <taxon>Pseudomonadati</taxon>
        <taxon>Pseudomonadota</taxon>
        <taxon>Alphaproteobacteria</taxon>
        <taxon>Rhodobacterales</taxon>
        <taxon>Paracoccaceae</taxon>
        <taxon>Aliigemmobacter</taxon>
    </lineage>
</organism>
<dbReference type="InterPro" id="IPR051610">
    <property type="entry name" value="GPI/OXD"/>
</dbReference>
<reference evidence="3 4" key="1">
    <citation type="submission" date="2019-04" db="EMBL/GenBank/DDBJ databases">
        <title>Draft genome sequence of Gemmobacter aestuarii sp. nov.</title>
        <authorList>
            <person name="Hameed A."/>
            <person name="Lin S.-Y."/>
            <person name="Shahina M."/>
            <person name="Lai W.-A."/>
            <person name="Young C.-C."/>
        </authorList>
    </citation>
    <scope>NUCLEOTIDE SEQUENCE [LARGE SCALE GENOMIC DNA]</scope>
    <source>
        <strain evidence="3 4">CC-PW-75</strain>
    </source>
</reference>
<dbReference type="AlphaFoldDB" id="A0A4S3MM43"/>
<proteinExistence type="predicted"/>